<dbReference type="Proteomes" id="UP001183176">
    <property type="component" value="Unassembled WGS sequence"/>
</dbReference>
<dbReference type="SUPFAM" id="SSF89733">
    <property type="entry name" value="L-sulfolactate dehydrogenase-like"/>
    <property type="match status" value="1"/>
</dbReference>
<keyword evidence="2" id="KW-0560">Oxidoreductase</keyword>
<dbReference type="Gene3D" id="1.10.1530.10">
    <property type="match status" value="1"/>
</dbReference>
<evidence type="ECO:0000313" key="4">
    <source>
        <dbReference type="Proteomes" id="UP001183176"/>
    </source>
</evidence>
<comment type="similarity">
    <text evidence="1">Belongs to the LDH2/MDH2 oxidoreductase family.</text>
</comment>
<keyword evidence="4" id="KW-1185">Reference proteome</keyword>
<dbReference type="Pfam" id="PF13238">
    <property type="entry name" value="AAA_18"/>
    <property type="match status" value="1"/>
</dbReference>
<dbReference type="PANTHER" id="PTHR11091:SF0">
    <property type="entry name" value="MALATE DEHYDROGENASE"/>
    <property type="match status" value="1"/>
</dbReference>
<sequence length="570" mass="57901">MSSGHDGQVRLVAITGAPAVGKTTVAQRLARRYSVPAATLDTDSLANVWPWTADNALYRLVADNLRATLPRLRAWGAQVIVLSGVLLPGDVLAHVADLLEDPQFDWVWYALRAEPRTLAARVAGEHAVQDPQLRASMSGLDRRLDELASAGIDARDIVTDGLDADAVLEQVLAAEAAAGAPVAGAPVSGALVSGAPVSGALVSGALVSGALAAPSTAAPDVTLPRDVVHRLAAAALTARGVDADAAAQCAAQLIAAEQDGYPSHGLVRIVEYCGALDRGELDPAARPVATTDGATIAIDGNRALGVHVLREIEHALTSAQGADSARFVRVSHGGHLGRLGPLAARATQAGVVVLGFCNYSGTGQKVAPAGSGQGRLGTNPIVFACPAGDDRPVVVDISTSAWSEGAVRIAARAGSELPAGVLVGRYGTAVRDPKRLYAPDAAMHTALAPLGWGPAGTAHKGFALAVAAELLGGALGGDVVCAHDAFDGVGGNSAFFIAFDPAAVGVAPEALHRHVLDLERHVAAADPVEPDRPVRLPGRGAARSARGQVTLPAALADELELLAHGTGHAS</sequence>
<organism evidence="3 4">
    <name type="scientific">Jatrophihabitans lederbergiae</name>
    <dbReference type="NCBI Taxonomy" id="3075547"/>
    <lineage>
        <taxon>Bacteria</taxon>
        <taxon>Bacillati</taxon>
        <taxon>Actinomycetota</taxon>
        <taxon>Actinomycetes</taxon>
        <taxon>Jatrophihabitantales</taxon>
        <taxon>Jatrophihabitantaceae</taxon>
        <taxon>Jatrophihabitans</taxon>
    </lineage>
</organism>
<dbReference type="InterPro" id="IPR043143">
    <property type="entry name" value="Mal/L-sulf/L-lact_DH-like_NADP"/>
</dbReference>
<dbReference type="PANTHER" id="PTHR11091">
    <property type="entry name" value="OXIDOREDUCTASE-RELATED"/>
    <property type="match status" value="1"/>
</dbReference>
<dbReference type="RefSeq" id="WP_311423594.1">
    <property type="nucleotide sequence ID" value="NZ_JAVREH010000018.1"/>
</dbReference>
<dbReference type="InterPro" id="IPR003767">
    <property type="entry name" value="Malate/L-lactate_DH-like"/>
</dbReference>
<dbReference type="InterPro" id="IPR043144">
    <property type="entry name" value="Mal/L-sulf/L-lact_DH-like_ah"/>
</dbReference>
<reference evidence="4" key="1">
    <citation type="submission" date="2023-07" db="EMBL/GenBank/DDBJ databases">
        <title>30 novel species of actinomycetes from the DSMZ collection.</title>
        <authorList>
            <person name="Nouioui I."/>
        </authorList>
    </citation>
    <scope>NUCLEOTIDE SEQUENCE [LARGE SCALE GENOMIC DNA]</scope>
    <source>
        <strain evidence="4">DSM 44399</strain>
    </source>
</reference>
<evidence type="ECO:0000256" key="2">
    <source>
        <dbReference type="ARBA" id="ARBA00023002"/>
    </source>
</evidence>
<dbReference type="InterPro" id="IPR027417">
    <property type="entry name" value="P-loop_NTPase"/>
</dbReference>
<dbReference type="Gene3D" id="3.40.50.300">
    <property type="entry name" value="P-loop containing nucleotide triphosphate hydrolases"/>
    <property type="match status" value="1"/>
</dbReference>
<comment type="caution">
    <text evidence="3">The sequence shown here is derived from an EMBL/GenBank/DDBJ whole genome shotgun (WGS) entry which is preliminary data.</text>
</comment>
<dbReference type="SUPFAM" id="SSF52540">
    <property type="entry name" value="P-loop containing nucleoside triphosphate hydrolases"/>
    <property type="match status" value="1"/>
</dbReference>
<dbReference type="Gene3D" id="3.30.1370.60">
    <property type="entry name" value="Hypothetical oxidoreductase yiak, domain 2"/>
    <property type="match status" value="1"/>
</dbReference>
<proteinExistence type="inferred from homology"/>
<dbReference type="EMBL" id="JAVREH010000018">
    <property type="protein sequence ID" value="MDT0262445.1"/>
    <property type="molecule type" value="Genomic_DNA"/>
</dbReference>
<dbReference type="InterPro" id="IPR036111">
    <property type="entry name" value="Mal/L-sulfo/L-lacto_DH-like_sf"/>
</dbReference>
<protein>
    <submittedName>
        <fullName evidence="3">Ldh family oxidoreductase</fullName>
    </submittedName>
</protein>
<accession>A0ABU2JBT4</accession>
<evidence type="ECO:0000256" key="1">
    <source>
        <dbReference type="ARBA" id="ARBA00006056"/>
    </source>
</evidence>
<gene>
    <name evidence="3" type="ORF">RM423_13690</name>
</gene>
<name>A0ABU2JBT4_9ACTN</name>
<evidence type="ECO:0000313" key="3">
    <source>
        <dbReference type="EMBL" id="MDT0262445.1"/>
    </source>
</evidence>
<dbReference type="Pfam" id="PF02615">
    <property type="entry name" value="Ldh_2"/>
    <property type="match status" value="1"/>
</dbReference>